<name>A0A9P0GNS4_9CUCU</name>
<sequence>MIWNFGDLIIISISLVYTSRFNQITDKIKLYIESNKTHSNVLSIYSVEIEKIRDKFWRDLRRDYGQMYQMCTSSSDLFGLLILITYSFNMMFILVQLFVSLRPREQIIEILYFVSSFSFVVGRTVMSSIYGGWLDEAGKAALPILNAVPSEMYTEEVAMFIAQIQNNSPTLSGYNFFNITKGLVLSIAASIITYELVLMQFNQQELDQYLSVKGNVTICY</sequence>
<dbReference type="PANTHER" id="PTHR21421">
    <property type="entry name" value="GUSTATORY RECEPTOR"/>
    <property type="match status" value="1"/>
</dbReference>
<organism evidence="9 10">
    <name type="scientific">Psylliodes chrysocephalus</name>
    <dbReference type="NCBI Taxonomy" id="3402493"/>
    <lineage>
        <taxon>Eukaryota</taxon>
        <taxon>Metazoa</taxon>
        <taxon>Ecdysozoa</taxon>
        <taxon>Arthropoda</taxon>
        <taxon>Hexapoda</taxon>
        <taxon>Insecta</taxon>
        <taxon>Pterygota</taxon>
        <taxon>Neoptera</taxon>
        <taxon>Endopterygota</taxon>
        <taxon>Coleoptera</taxon>
        <taxon>Polyphaga</taxon>
        <taxon>Cucujiformia</taxon>
        <taxon>Chrysomeloidea</taxon>
        <taxon>Chrysomelidae</taxon>
        <taxon>Galerucinae</taxon>
        <taxon>Alticini</taxon>
        <taxon>Psylliodes</taxon>
    </lineage>
</organism>
<dbReference type="GO" id="GO:0005886">
    <property type="term" value="C:plasma membrane"/>
    <property type="evidence" value="ECO:0007669"/>
    <property type="project" value="UniProtKB-SubCell"/>
</dbReference>
<dbReference type="GO" id="GO:0008527">
    <property type="term" value="F:taste receptor activity"/>
    <property type="evidence" value="ECO:0007669"/>
    <property type="project" value="InterPro"/>
</dbReference>
<evidence type="ECO:0000313" key="10">
    <source>
        <dbReference type="Proteomes" id="UP001153636"/>
    </source>
</evidence>
<proteinExistence type="inferred from homology"/>
<dbReference type="Pfam" id="PF06151">
    <property type="entry name" value="Trehalose_recp"/>
    <property type="match status" value="1"/>
</dbReference>
<protein>
    <recommendedName>
        <fullName evidence="11">Gustatory receptor</fullName>
    </recommendedName>
</protein>
<evidence type="ECO:0000256" key="5">
    <source>
        <dbReference type="ARBA" id="ARBA00022989"/>
    </source>
</evidence>
<gene>
    <name evidence="9" type="ORF">PSYICH_LOCUS15089</name>
</gene>
<evidence type="ECO:0000256" key="2">
    <source>
        <dbReference type="ARBA" id="ARBA00005327"/>
    </source>
</evidence>
<keyword evidence="10" id="KW-1185">Reference proteome</keyword>
<keyword evidence="6 8" id="KW-0472">Membrane</keyword>
<accession>A0A9P0GNS4</accession>
<keyword evidence="4 8" id="KW-0812">Transmembrane</keyword>
<reference evidence="9" key="1">
    <citation type="submission" date="2022-01" db="EMBL/GenBank/DDBJ databases">
        <authorList>
            <person name="King R."/>
        </authorList>
    </citation>
    <scope>NUCLEOTIDE SEQUENCE</scope>
</reference>
<evidence type="ECO:0000256" key="1">
    <source>
        <dbReference type="ARBA" id="ARBA00004651"/>
    </source>
</evidence>
<evidence type="ECO:0000256" key="7">
    <source>
        <dbReference type="ARBA" id="ARBA00023170"/>
    </source>
</evidence>
<dbReference type="InterPro" id="IPR009318">
    <property type="entry name" value="Gustatory_rcpt"/>
</dbReference>
<evidence type="ECO:0000256" key="6">
    <source>
        <dbReference type="ARBA" id="ARBA00023136"/>
    </source>
</evidence>
<dbReference type="Proteomes" id="UP001153636">
    <property type="component" value="Chromosome 9"/>
</dbReference>
<feature type="transmembrane region" description="Helical" evidence="8">
    <location>
        <begin position="111"/>
        <end position="133"/>
    </location>
</feature>
<evidence type="ECO:0008006" key="11">
    <source>
        <dbReference type="Google" id="ProtNLM"/>
    </source>
</evidence>
<feature type="transmembrane region" description="Helical" evidence="8">
    <location>
        <begin position="77"/>
        <end position="99"/>
    </location>
</feature>
<evidence type="ECO:0000313" key="9">
    <source>
        <dbReference type="EMBL" id="CAH1115643.1"/>
    </source>
</evidence>
<dbReference type="GO" id="GO:0050916">
    <property type="term" value="P:sensory perception of sweet taste"/>
    <property type="evidence" value="ECO:0007669"/>
    <property type="project" value="UniProtKB-ARBA"/>
</dbReference>
<evidence type="ECO:0000256" key="4">
    <source>
        <dbReference type="ARBA" id="ARBA00022692"/>
    </source>
</evidence>
<dbReference type="PANTHER" id="PTHR21421:SF29">
    <property type="entry name" value="GUSTATORY RECEPTOR 5A FOR TREHALOSE-RELATED"/>
    <property type="match status" value="1"/>
</dbReference>
<evidence type="ECO:0000256" key="8">
    <source>
        <dbReference type="SAM" id="Phobius"/>
    </source>
</evidence>
<keyword evidence="7" id="KW-0675">Receptor</keyword>
<comment type="subcellular location">
    <subcellularLocation>
        <location evidence="1">Cell membrane</location>
        <topology evidence="1">Multi-pass membrane protein</topology>
    </subcellularLocation>
</comment>
<evidence type="ECO:0000256" key="3">
    <source>
        <dbReference type="ARBA" id="ARBA00022475"/>
    </source>
</evidence>
<dbReference type="AlphaFoldDB" id="A0A9P0GNS4"/>
<keyword evidence="3" id="KW-1003">Cell membrane</keyword>
<dbReference type="OrthoDB" id="5800391at2759"/>
<keyword evidence="5 8" id="KW-1133">Transmembrane helix</keyword>
<feature type="transmembrane region" description="Helical" evidence="8">
    <location>
        <begin position="176"/>
        <end position="197"/>
    </location>
</feature>
<comment type="similarity">
    <text evidence="2">Belongs to the insect chemoreceptor superfamily. Gustatory receptor (GR) family. Gr5a subfamily.</text>
</comment>
<dbReference type="EMBL" id="OV651821">
    <property type="protein sequence ID" value="CAH1115643.1"/>
    <property type="molecule type" value="Genomic_DNA"/>
</dbReference>